<feature type="transmembrane region" description="Helical" evidence="7">
    <location>
        <begin position="462"/>
        <end position="486"/>
    </location>
</feature>
<dbReference type="Pfam" id="PF07690">
    <property type="entry name" value="MFS_1"/>
    <property type="match status" value="1"/>
</dbReference>
<feature type="transmembrane region" description="Helical" evidence="7">
    <location>
        <begin position="165"/>
        <end position="185"/>
    </location>
</feature>
<evidence type="ECO:0000256" key="6">
    <source>
        <dbReference type="SAM" id="MobiDB-lite"/>
    </source>
</evidence>
<feature type="transmembrane region" description="Helical" evidence="7">
    <location>
        <begin position="347"/>
        <end position="364"/>
    </location>
</feature>
<dbReference type="InterPro" id="IPR036259">
    <property type="entry name" value="MFS_trans_sf"/>
</dbReference>
<keyword evidence="2" id="KW-0813">Transport</keyword>
<dbReference type="Gene3D" id="1.20.1250.20">
    <property type="entry name" value="MFS general substrate transporter like domains"/>
    <property type="match status" value="2"/>
</dbReference>
<keyword evidence="3 7" id="KW-0812">Transmembrane</keyword>
<protein>
    <recommendedName>
        <fullName evidence="8">Major facilitator superfamily (MFS) profile domain-containing protein</fullName>
    </recommendedName>
</protein>
<evidence type="ECO:0000256" key="2">
    <source>
        <dbReference type="ARBA" id="ARBA00022448"/>
    </source>
</evidence>
<dbReference type="FunFam" id="1.20.1250.20:FF:000057">
    <property type="entry name" value="MFS general substrate transporter"/>
    <property type="match status" value="1"/>
</dbReference>
<gene>
    <name evidence="9" type="ORF">H4219_002301</name>
</gene>
<dbReference type="AlphaFoldDB" id="A0A9W8DQS5"/>
<dbReference type="InterPro" id="IPR020846">
    <property type="entry name" value="MFS_dom"/>
</dbReference>
<dbReference type="PROSITE" id="PS50850">
    <property type="entry name" value="MFS"/>
    <property type="match status" value="1"/>
</dbReference>
<dbReference type="SUPFAM" id="SSF103473">
    <property type="entry name" value="MFS general substrate transporter"/>
    <property type="match status" value="1"/>
</dbReference>
<reference evidence="9" key="1">
    <citation type="submission" date="2022-07" db="EMBL/GenBank/DDBJ databases">
        <title>Phylogenomic reconstructions and comparative analyses of Kickxellomycotina fungi.</title>
        <authorList>
            <person name="Reynolds N.K."/>
            <person name="Stajich J.E."/>
            <person name="Barry K."/>
            <person name="Grigoriev I.V."/>
            <person name="Crous P."/>
            <person name="Smith M.E."/>
        </authorList>
    </citation>
    <scope>NUCLEOTIDE SEQUENCE</scope>
    <source>
        <strain evidence="9">NBRC 100468</strain>
    </source>
</reference>
<evidence type="ECO:0000256" key="7">
    <source>
        <dbReference type="SAM" id="Phobius"/>
    </source>
</evidence>
<dbReference type="GO" id="GO:0016020">
    <property type="term" value="C:membrane"/>
    <property type="evidence" value="ECO:0007669"/>
    <property type="project" value="UniProtKB-SubCell"/>
</dbReference>
<dbReference type="GO" id="GO:0022857">
    <property type="term" value="F:transmembrane transporter activity"/>
    <property type="evidence" value="ECO:0007669"/>
    <property type="project" value="InterPro"/>
</dbReference>
<comment type="caution">
    <text evidence="9">The sequence shown here is derived from an EMBL/GenBank/DDBJ whole genome shotgun (WGS) entry which is preliminary data.</text>
</comment>
<dbReference type="InterPro" id="IPR011701">
    <property type="entry name" value="MFS"/>
</dbReference>
<feature type="region of interest" description="Disordered" evidence="6">
    <location>
        <begin position="25"/>
        <end position="47"/>
    </location>
</feature>
<evidence type="ECO:0000256" key="5">
    <source>
        <dbReference type="ARBA" id="ARBA00023136"/>
    </source>
</evidence>
<dbReference type="PANTHER" id="PTHR43791">
    <property type="entry name" value="PERMEASE-RELATED"/>
    <property type="match status" value="1"/>
</dbReference>
<evidence type="ECO:0000313" key="9">
    <source>
        <dbReference type="EMBL" id="KAJ1918945.1"/>
    </source>
</evidence>
<feature type="transmembrane region" description="Helical" evidence="7">
    <location>
        <begin position="431"/>
        <end position="450"/>
    </location>
</feature>
<accession>A0A9W8DQS5</accession>
<dbReference type="FunFam" id="1.20.1250.20:FF:000013">
    <property type="entry name" value="MFS general substrate transporter"/>
    <property type="match status" value="1"/>
</dbReference>
<feature type="transmembrane region" description="Helical" evidence="7">
    <location>
        <begin position="197"/>
        <end position="216"/>
    </location>
</feature>
<keyword evidence="5 7" id="KW-0472">Membrane</keyword>
<name>A0A9W8DQS5_9FUNG</name>
<sequence length="529" mass="58254">MAIVTKGDEIEASCCDPKVSSASVKALGHPVSPPQPRSHLHGAADYGRDDGGDTASLKKRLLLKLDLRIVSWLTVLYLFSSLDRGNIGNARMLGIEDSIGLVGNQFYNVVSVFYAGYTISQIPSNLVLKKILPSRWMCITMTIWGICATGTAACHSYGGLIATRFFMGIFEAGVGPGAPLLLSWWYLRDELAWRVSLFFGSSTLAGAFGGLIAYGVGKNLANSHLEPWRILFIIEGSLTIFFGLLTWVVLPDLPTSSPSRRLAWLDRFFLKPEERDLAIRRFNSEHNSDSKSFEMGQLIAAFKDYKTWLCGLLYIGLNICLSSYTSFLPTIIGGFGVSALDTQLLSVPPYAFACVCVFVFSWNSDRTRIRGFHITASATVSALGYTLLLSNHILAVNYVGVCLVACGLYPIIPLTLSWVANNHIGHTKRATALAILNMLGQCFATLGGQIYKSKTAPRFYMGHSICLAFIVLTGITASILSSLLYLENKRRDRLQSTSYVPSDDENMGPELETPKDKLYDKNPSFRYFI</sequence>
<keyword evidence="10" id="KW-1185">Reference proteome</keyword>
<feature type="transmembrane region" description="Helical" evidence="7">
    <location>
        <begin position="395"/>
        <end position="419"/>
    </location>
</feature>
<feature type="transmembrane region" description="Helical" evidence="7">
    <location>
        <begin position="371"/>
        <end position="389"/>
    </location>
</feature>
<feature type="domain" description="Major facilitator superfamily (MFS) profile" evidence="8">
    <location>
        <begin position="69"/>
        <end position="491"/>
    </location>
</feature>
<keyword evidence="4 7" id="KW-1133">Transmembrane helix</keyword>
<evidence type="ECO:0000259" key="8">
    <source>
        <dbReference type="PROSITE" id="PS50850"/>
    </source>
</evidence>
<dbReference type="PANTHER" id="PTHR43791:SF36">
    <property type="entry name" value="TRANSPORTER, PUTATIVE (AFU_ORTHOLOGUE AFUA_6G08340)-RELATED"/>
    <property type="match status" value="1"/>
</dbReference>
<proteinExistence type="predicted"/>
<evidence type="ECO:0000313" key="10">
    <source>
        <dbReference type="Proteomes" id="UP001150538"/>
    </source>
</evidence>
<evidence type="ECO:0000256" key="1">
    <source>
        <dbReference type="ARBA" id="ARBA00004141"/>
    </source>
</evidence>
<dbReference type="EMBL" id="JANBPU010000035">
    <property type="protein sequence ID" value="KAJ1918945.1"/>
    <property type="molecule type" value="Genomic_DNA"/>
</dbReference>
<feature type="transmembrane region" description="Helical" evidence="7">
    <location>
        <begin position="228"/>
        <end position="250"/>
    </location>
</feature>
<feature type="transmembrane region" description="Helical" evidence="7">
    <location>
        <begin position="312"/>
        <end position="335"/>
    </location>
</feature>
<feature type="transmembrane region" description="Helical" evidence="7">
    <location>
        <begin position="138"/>
        <end position="159"/>
    </location>
</feature>
<evidence type="ECO:0000256" key="3">
    <source>
        <dbReference type="ARBA" id="ARBA00022692"/>
    </source>
</evidence>
<organism evidence="9 10">
    <name type="scientific">Mycoemilia scoparia</name>
    <dbReference type="NCBI Taxonomy" id="417184"/>
    <lineage>
        <taxon>Eukaryota</taxon>
        <taxon>Fungi</taxon>
        <taxon>Fungi incertae sedis</taxon>
        <taxon>Zoopagomycota</taxon>
        <taxon>Kickxellomycotina</taxon>
        <taxon>Kickxellomycetes</taxon>
        <taxon>Kickxellales</taxon>
        <taxon>Kickxellaceae</taxon>
        <taxon>Mycoemilia</taxon>
    </lineage>
</organism>
<evidence type="ECO:0000256" key="4">
    <source>
        <dbReference type="ARBA" id="ARBA00022989"/>
    </source>
</evidence>
<dbReference type="Proteomes" id="UP001150538">
    <property type="component" value="Unassembled WGS sequence"/>
</dbReference>
<comment type="subcellular location">
    <subcellularLocation>
        <location evidence="1">Membrane</location>
        <topology evidence="1">Multi-pass membrane protein</topology>
    </subcellularLocation>
</comment>
<dbReference type="OrthoDB" id="2985014at2759"/>